<evidence type="ECO:0000313" key="2">
    <source>
        <dbReference type="EMBL" id="MDY0885550.1"/>
    </source>
</evidence>
<dbReference type="Pfam" id="PF01738">
    <property type="entry name" value="DLH"/>
    <property type="match status" value="1"/>
</dbReference>
<dbReference type="InterPro" id="IPR051049">
    <property type="entry name" value="Dienelactone_hydrolase-like"/>
</dbReference>
<organism evidence="2 3">
    <name type="scientific">Dongia soli</name>
    <dbReference type="NCBI Taxonomy" id="600628"/>
    <lineage>
        <taxon>Bacteria</taxon>
        <taxon>Pseudomonadati</taxon>
        <taxon>Pseudomonadota</taxon>
        <taxon>Alphaproteobacteria</taxon>
        <taxon>Rhodospirillales</taxon>
        <taxon>Dongiaceae</taxon>
        <taxon>Dongia</taxon>
    </lineage>
</organism>
<dbReference type="InterPro" id="IPR029058">
    <property type="entry name" value="AB_hydrolase_fold"/>
</dbReference>
<dbReference type="EMBL" id="JAXCLW010000011">
    <property type="protein sequence ID" value="MDY0885550.1"/>
    <property type="molecule type" value="Genomic_DNA"/>
</dbReference>
<name>A0ABU5EGK1_9PROT</name>
<evidence type="ECO:0000313" key="3">
    <source>
        <dbReference type="Proteomes" id="UP001279642"/>
    </source>
</evidence>
<sequence>MGHTVELKAADGFKLSGYRAEPAGRPKGALVVLQEIFGVNHHIRAVADRFAAEGYVALAPALFDRAERNVELGYDQTGMERGLKLRSQVQLTDTLTDVQAGIQALSDVGKIATIGYCWGGSLAFLSAARLNGLACAIGYYGAMIAAHAGEKPKVPVLLHFGEDDHGIPLTDVEKIRQTRPEIEIHVYKGAGHGFSCDERESFNATSHEAALKRSLAFLNKHLS</sequence>
<dbReference type="Proteomes" id="UP001279642">
    <property type="component" value="Unassembled WGS sequence"/>
</dbReference>
<dbReference type="PANTHER" id="PTHR46623:SF6">
    <property type="entry name" value="ALPHA_BETA-HYDROLASES SUPERFAMILY PROTEIN"/>
    <property type="match status" value="1"/>
</dbReference>
<dbReference type="PANTHER" id="PTHR46623">
    <property type="entry name" value="CARBOXYMETHYLENEBUTENOLIDASE-RELATED"/>
    <property type="match status" value="1"/>
</dbReference>
<dbReference type="EC" id="3.1.-.-" evidence="2"/>
<dbReference type="SUPFAM" id="SSF53474">
    <property type="entry name" value="alpha/beta-Hydrolases"/>
    <property type="match status" value="1"/>
</dbReference>
<gene>
    <name evidence="2" type="ORF">SMD27_22110</name>
</gene>
<protein>
    <submittedName>
        <fullName evidence="2">Dienelactone hydrolase family protein</fullName>
        <ecNumber evidence="2">3.1.-.-</ecNumber>
    </submittedName>
</protein>
<dbReference type="InterPro" id="IPR002925">
    <property type="entry name" value="Dienelactn_hydro"/>
</dbReference>
<comment type="caution">
    <text evidence="2">The sequence shown here is derived from an EMBL/GenBank/DDBJ whole genome shotgun (WGS) entry which is preliminary data.</text>
</comment>
<keyword evidence="3" id="KW-1185">Reference proteome</keyword>
<keyword evidence="2" id="KW-0378">Hydrolase</keyword>
<dbReference type="Gene3D" id="3.40.50.1820">
    <property type="entry name" value="alpha/beta hydrolase"/>
    <property type="match status" value="1"/>
</dbReference>
<proteinExistence type="predicted"/>
<dbReference type="GO" id="GO:0016787">
    <property type="term" value="F:hydrolase activity"/>
    <property type="evidence" value="ECO:0007669"/>
    <property type="project" value="UniProtKB-KW"/>
</dbReference>
<dbReference type="RefSeq" id="WP_320510625.1">
    <property type="nucleotide sequence ID" value="NZ_JAXCLW010000011.1"/>
</dbReference>
<accession>A0ABU5EGK1</accession>
<reference evidence="2 3" key="1">
    <citation type="journal article" date="2016" name="Antonie Van Leeuwenhoek">
        <title>Dongia soli sp. nov., isolated from soil from Dokdo, Korea.</title>
        <authorList>
            <person name="Kim D.U."/>
            <person name="Lee H."/>
            <person name="Kim H."/>
            <person name="Kim S.G."/>
            <person name="Ka J.O."/>
        </authorList>
    </citation>
    <scope>NUCLEOTIDE SEQUENCE [LARGE SCALE GENOMIC DNA]</scope>
    <source>
        <strain evidence="2 3">D78</strain>
    </source>
</reference>
<feature type="domain" description="Dienelactone hydrolase" evidence="1">
    <location>
        <begin position="16"/>
        <end position="221"/>
    </location>
</feature>
<evidence type="ECO:0000259" key="1">
    <source>
        <dbReference type="Pfam" id="PF01738"/>
    </source>
</evidence>